<evidence type="ECO:0000256" key="45">
    <source>
        <dbReference type="ARBA" id="ARBA00049372"/>
    </source>
</evidence>
<dbReference type="GO" id="GO:0004622">
    <property type="term" value="F:phosphatidylcholine lysophospholipase activity"/>
    <property type="evidence" value="ECO:0007669"/>
    <property type="project" value="UniProtKB-EC"/>
</dbReference>
<comment type="catalytic activity">
    <reaction evidence="31">
        <text>a 1-O-alkyl-2-acyl-sn-glycero-3-phosphocholine + H2O = a 1-O-alkyl-sn-glycero-3-phosphocholine + a fatty acid + H(+)</text>
        <dbReference type="Rhea" id="RHEA:36231"/>
        <dbReference type="ChEBI" id="CHEBI:15377"/>
        <dbReference type="ChEBI" id="CHEBI:15378"/>
        <dbReference type="ChEBI" id="CHEBI:28868"/>
        <dbReference type="ChEBI" id="CHEBI:30909"/>
        <dbReference type="ChEBI" id="CHEBI:36702"/>
        <dbReference type="EC" id="3.1.1.4"/>
    </reaction>
    <physiologicalReaction direction="left-to-right" evidence="31">
        <dbReference type="Rhea" id="RHEA:36232"/>
    </physiologicalReaction>
</comment>
<comment type="similarity">
    <text evidence="2">Belongs to the 'GDSL' lipolytic enzyme family. Phospholipase B1 subfamily.</text>
</comment>
<comment type="catalytic activity">
    <reaction evidence="35">
        <text>1-octadecanoyl-2-(9Z,12Z)-octadecadienoyl-sn-glycerol + H2O = 1-octadecanoyl-sn-glycerol + (9Z,12Z)-octadecadienoate + H(+)</text>
        <dbReference type="Rhea" id="RHEA:40927"/>
        <dbReference type="ChEBI" id="CHEBI:15377"/>
        <dbReference type="ChEBI" id="CHEBI:15378"/>
        <dbReference type="ChEBI" id="CHEBI:30245"/>
        <dbReference type="ChEBI" id="CHEBI:75550"/>
        <dbReference type="ChEBI" id="CHEBI:77097"/>
    </reaction>
    <physiologicalReaction direction="left-to-right" evidence="35">
        <dbReference type="Rhea" id="RHEA:40928"/>
    </physiologicalReaction>
</comment>
<dbReference type="PANTHER" id="PTHR21325:SF52">
    <property type="entry name" value="PHOSPHOLIPASE B1, MEMBRANE-ASSOCIATED"/>
    <property type="match status" value="1"/>
</dbReference>
<keyword evidence="8 47" id="KW-0812">Transmembrane</keyword>
<evidence type="ECO:0000256" key="41">
    <source>
        <dbReference type="ARBA" id="ARBA00048869"/>
    </source>
</evidence>
<evidence type="ECO:0000256" key="17">
    <source>
        <dbReference type="ARBA" id="ARBA00023369"/>
    </source>
</evidence>
<evidence type="ECO:0000256" key="5">
    <source>
        <dbReference type="ARBA" id="ARBA00013279"/>
    </source>
</evidence>
<evidence type="ECO:0000256" key="35">
    <source>
        <dbReference type="ARBA" id="ARBA00048374"/>
    </source>
</evidence>
<gene>
    <name evidence="48" type="ORF">EOD39_2505</name>
</gene>
<comment type="catalytic activity">
    <reaction evidence="37">
        <text>a 1-acyl-sn-glycero-3-phosphocholine + H2O = sn-glycerol 3-phosphocholine + a fatty acid + H(+)</text>
        <dbReference type="Rhea" id="RHEA:15177"/>
        <dbReference type="ChEBI" id="CHEBI:15377"/>
        <dbReference type="ChEBI" id="CHEBI:15378"/>
        <dbReference type="ChEBI" id="CHEBI:16870"/>
        <dbReference type="ChEBI" id="CHEBI:28868"/>
        <dbReference type="ChEBI" id="CHEBI:58168"/>
        <dbReference type="EC" id="3.1.1.5"/>
    </reaction>
    <physiologicalReaction direction="left-to-right" evidence="37">
        <dbReference type="Rhea" id="RHEA:15178"/>
    </physiologicalReaction>
</comment>
<reference evidence="48 49" key="1">
    <citation type="submission" date="2019-01" db="EMBL/GenBank/DDBJ databases">
        <title>Draft Genome and Complete Hox-Cluster Characterization of the Sterlet Sturgeon (Acipenser ruthenus).</title>
        <authorList>
            <person name="Wei Q."/>
        </authorList>
    </citation>
    <scope>NUCLEOTIDE SEQUENCE [LARGE SCALE GENOMIC DNA]</scope>
    <source>
        <strain evidence="48">WHYD16114868_AA</strain>
        <tissue evidence="48">Blood</tissue>
    </source>
</reference>
<comment type="catalytic activity">
    <reaction evidence="42">
        <text>1-O-hexadecyl-2-(9Z)-octadecenoyl-sn-glycero-3-phosphocholine + H2O = 1-O-hexadecyl-sn-glycero-3-phosphocholine + (9Z)-octadecenoate + H(+)</text>
        <dbReference type="Rhea" id="RHEA:40915"/>
        <dbReference type="ChEBI" id="CHEBI:15377"/>
        <dbReference type="ChEBI" id="CHEBI:15378"/>
        <dbReference type="ChEBI" id="CHEBI:30823"/>
        <dbReference type="ChEBI" id="CHEBI:34112"/>
        <dbReference type="ChEBI" id="CHEBI:64496"/>
    </reaction>
    <physiologicalReaction direction="left-to-right" evidence="42">
        <dbReference type="Rhea" id="RHEA:40916"/>
    </physiologicalReaction>
</comment>
<evidence type="ECO:0000256" key="7">
    <source>
        <dbReference type="ARBA" id="ARBA00022475"/>
    </source>
</evidence>
<evidence type="ECO:0000256" key="28">
    <source>
        <dbReference type="ARBA" id="ARBA00047459"/>
    </source>
</evidence>
<evidence type="ECO:0000256" key="25">
    <source>
        <dbReference type="ARBA" id="ARBA00047324"/>
    </source>
</evidence>
<comment type="subcellular location">
    <subcellularLocation>
        <location evidence="1">Apical cell membrane</location>
        <topology evidence="1">Single-pass type I membrane protein</topology>
    </subcellularLocation>
</comment>
<evidence type="ECO:0000256" key="39">
    <source>
        <dbReference type="ARBA" id="ARBA00048656"/>
    </source>
</evidence>
<evidence type="ECO:0000256" key="21">
    <source>
        <dbReference type="ARBA" id="ARBA00031182"/>
    </source>
</evidence>
<comment type="catalytic activity">
    <reaction evidence="30">
        <text>1-hexadecanoyl-2-(9Z-octadecenoyl)-sn-glycero-3-phospho-(1'-sn-glycerol) + H2O = 1-hexadecanoyl-sn-glycero-3-phospho-(1'-sn-glycerol) + (9Z)-octadecenoate + H(+)</text>
        <dbReference type="Rhea" id="RHEA:40919"/>
        <dbReference type="ChEBI" id="CHEBI:15377"/>
        <dbReference type="ChEBI" id="CHEBI:15378"/>
        <dbReference type="ChEBI" id="CHEBI:30823"/>
        <dbReference type="ChEBI" id="CHEBI:72841"/>
        <dbReference type="ChEBI" id="CHEBI:75158"/>
    </reaction>
    <physiologicalReaction direction="left-to-right" evidence="30">
        <dbReference type="Rhea" id="RHEA:40920"/>
    </physiologicalReaction>
</comment>
<dbReference type="InterPro" id="IPR036514">
    <property type="entry name" value="SGNH_hydro_sf"/>
</dbReference>
<evidence type="ECO:0000256" key="38">
    <source>
        <dbReference type="ARBA" id="ARBA00048613"/>
    </source>
</evidence>
<dbReference type="PANTHER" id="PTHR21325">
    <property type="entry name" value="PHOSPHOLIPASE B, PLB1"/>
    <property type="match status" value="1"/>
</dbReference>
<keyword evidence="14 47" id="KW-0472">Membrane</keyword>
<dbReference type="Proteomes" id="UP000289886">
    <property type="component" value="Unassembled WGS sequence"/>
</dbReference>
<comment type="catalytic activity">
    <reaction evidence="26">
        <text>1,3-dihexadecanoyl-2-(9Z-octadecenoyl)glycerol + H2O = 1-hexadecanoyl-2-(9Z-octadecenoyl)-glycerol + hexadecanoate + H(+)</text>
        <dbReference type="Rhea" id="RHEA:40979"/>
        <dbReference type="ChEBI" id="CHEBI:7896"/>
        <dbReference type="ChEBI" id="CHEBI:15377"/>
        <dbReference type="ChEBI" id="CHEBI:15378"/>
        <dbReference type="ChEBI" id="CHEBI:75585"/>
        <dbReference type="ChEBI" id="CHEBI:75688"/>
    </reaction>
    <physiologicalReaction direction="left-to-right" evidence="26">
        <dbReference type="Rhea" id="RHEA:40980"/>
    </physiologicalReaction>
</comment>
<dbReference type="EC" id="3.1.1.3" evidence="5"/>
<evidence type="ECO:0000256" key="11">
    <source>
        <dbReference type="ARBA" id="ARBA00022801"/>
    </source>
</evidence>
<keyword evidence="9" id="KW-0732">Signal</keyword>
<keyword evidence="15" id="KW-0325">Glycoprotein</keyword>
<dbReference type="CDD" id="cd01824">
    <property type="entry name" value="Phospholipase_B_like"/>
    <property type="match status" value="1"/>
</dbReference>
<feature type="transmembrane region" description="Helical" evidence="47">
    <location>
        <begin position="758"/>
        <end position="781"/>
    </location>
</feature>
<dbReference type="EMBL" id="SCEB01215581">
    <property type="protein sequence ID" value="RXM28769.1"/>
    <property type="molecule type" value="Genomic_DNA"/>
</dbReference>
<keyword evidence="13" id="KW-0443">Lipid metabolism</keyword>
<comment type="catalytic activity">
    <reaction evidence="45">
        <text>1,3-di-(9Z-octadecenoyl)-glycerol + H2O = 1-(9Z-octadecenoyl)-glycerol + (9Z)-octadecenoate + H(+)</text>
        <dbReference type="Rhea" id="RHEA:39939"/>
        <dbReference type="ChEBI" id="CHEBI:15377"/>
        <dbReference type="ChEBI" id="CHEBI:15378"/>
        <dbReference type="ChEBI" id="CHEBI:30823"/>
        <dbReference type="ChEBI" id="CHEBI:75342"/>
        <dbReference type="ChEBI" id="CHEBI:75735"/>
    </reaction>
    <physiologicalReaction direction="left-to-right" evidence="45">
        <dbReference type="Rhea" id="RHEA:39940"/>
    </physiologicalReaction>
</comment>
<dbReference type="InterPro" id="IPR035547">
    <property type="entry name" value="Phospholipase_B"/>
</dbReference>
<evidence type="ECO:0000256" key="40">
    <source>
        <dbReference type="ARBA" id="ARBA00048699"/>
    </source>
</evidence>
<evidence type="ECO:0000256" key="32">
    <source>
        <dbReference type="ARBA" id="ARBA00048058"/>
    </source>
</evidence>
<name>A0A444U0X7_ACIRT</name>
<keyword evidence="7" id="KW-1003">Cell membrane</keyword>
<evidence type="ECO:0000256" key="8">
    <source>
        <dbReference type="ARBA" id="ARBA00022692"/>
    </source>
</evidence>
<organism evidence="48 49">
    <name type="scientific">Acipenser ruthenus</name>
    <name type="common">Sterlet sturgeon</name>
    <dbReference type="NCBI Taxonomy" id="7906"/>
    <lineage>
        <taxon>Eukaryota</taxon>
        <taxon>Metazoa</taxon>
        <taxon>Chordata</taxon>
        <taxon>Craniata</taxon>
        <taxon>Vertebrata</taxon>
        <taxon>Euteleostomi</taxon>
        <taxon>Actinopterygii</taxon>
        <taxon>Chondrostei</taxon>
        <taxon>Acipenseriformes</taxon>
        <taxon>Acipenseridae</taxon>
        <taxon>Acipenser</taxon>
    </lineage>
</organism>
<evidence type="ECO:0000256" key="26">
    <source>
        <dbReference type="ARBA" id="ARBA00047363"/>
    </source>
</evidence>
<accession>A0A444U0X7</accession>
<evidence type="ECO:0000256" key="37">
    <source>
        <dbReference type="ARBA" id="ARBA00048454"/>
    </source>
</evidence>
<dbReference type="InterPro" id="IPR008265">
    <property type="entry name" value="Lipase_GDSL_AS"/>
</dbReference>
<keyword evidence="10" id="KW-0677">Repeat</keyword>
<comment type="catalytic activity">
    <reaction evidence="44">
        <text>1,2-dihexadecanoyl-sn-glycero-3-phosphocholine + 2 H2O = sn-glycerol 3-phosphocholine + 2 hexadecanoate + 2 H(+)</text>
        <dbReference type="Rhea" id="RHEA:40975"/>
        <dbReference type="ChEBI" id="CHEBI:7896"/>
        <dbReference type="ChEBI" id="CHEBI:15377"/>
        <dbReference type="ChEBI" id="CHEBI:15378"/>
        <dbReference type="ChEBI" id="CHEBI:16870"/>
        <dbReference type="ChEBI" id="CHEBI:72999"/>
    </reaction>
    <physiologicalReaction direction="left-to-right" evidence="44">
        <dbReference type="Rhea" id="RHEA:40976"/>
    </physiologicalReaction>
</comment>
<comment type="function">
    <text evidence="24">Calcium-independent membrane-associated phospholipase that catalyzes complete diacylation of phospholipids by hydrolyzing both sn-1 and sn-2 fatty acyl chains attached to the glycerol backbone (phospholipase B activity). Has dual phospholipase and lysophospholipase activities toward diacylphospholipids. Preferentially cleaves sn-2 ester bonds over sn-1 bonds. Acts as a lipase toward glycerolipid substrates. Hydrolyzes fatty acyl chains of diacylglycerols with preference for the sn-2 position and of triacylglycerols with not positional selectivity. May also hydrolyze long chain retinyl esters such as retinyl palmitate. May contribute to digestion of dietary phospholipids, glycerolipids and retinoids, facilitating lipid absorption at the brush border.</text>
</comment>
<evidence type="ECO:0000256" key="12">
    <source>
        <dbReference type="ARBA" id="ARBA00022989"/>
    </source>
</evidence>
<evidence type="ECO:0000256" key="2">
    <source>
        <dbReference type="ARBA" id="ARBA00009979"/>
    </source>
</evidence>
<comment type="caution">
    <text evidence="48">The sequence shown here is derived from an EMBL/GenBank/DDBJ whole genome shotgun (WGS) entry which is preliminary data.</text>
</comment>
<comment type="catalytic activity">
    <reaction evidence="18">
        <text>1-hexadecanoyl-2-(9Z,12Z-octadecadienoyl)-sn-glycero-3-phosphocholine + H2O = (9Z,12Z)-octadecadienoate + 1-hexadecanoyl-sn-glycero-3-phosphocholine + H(+)</text>
        <dbReference type="Rhea" id="RHEA:40811"/>
        <dbReference type="ChEBI" id="CHEBI:15377"/>
        <dbReference type="ChEBI" id="CHEBI:15378"/>
        <dbReference type="ChEBI" id="CHEBI:30245"/>
        <dbReference type="ChEBI" id="CHEBI:72998"/>
        <dbReference type="ChEBI" id="CHEBI:73002"/>
    </reaction>
    <physiologicalReaction direction="left-to-right" evidence="18">
        <dbReference type="Rhea" id="RHEA:40812"/>
    </physiologicalReaction>
</comment>
<evidence type="ECO:0000256" key="33">
    <source>
        <dbReference type="ARBA" id="ARBA00048227"/>
    </source>
</evidence>
<proteinExistence type="inferred from homology"/>
<dbReference type="GO" id="GO:0004623">
    <property type="term" value="F:phospholipase A2 activity"/>
    <property type="evidence" value="ECO:0007669"/>
    <property type="project" value="UniProtKB-EC"/>
</dbReference>
<comment type="catalytic activity">
    <reaction evidence="33">
        <text>1,2-dihexadecanoyl-sn-glycero-3-phosphocholine + H2O = 1-hexadecanoyl-sn-glycero-3-phosphocholine + hexadecanoate + H(+)</text>
        <dbReference type="Rhea" id="RHEA:41223"/>
        <dbReference type="ChEBI" id="CHEBI:7896"/>
        <dbReference type="ChEBI" id="CHEBI:15377"/>
        <dbReference type="ChEBI" id="CHEBI:15378"/>
        <dbReference type="ChEBI" id="CHEBI:72998"/>
        <dbReference type="ChEBI" id="CHEBI:72999"/>
    </reaction>
    <physiologicalReaction direction="left-to-right" evidence="33">
        <dbReference type="Rhea" id="RHEA:41224"/>
    </physiologicalReaction>
</comment>
<comment type="catalytic activity">
    <reaction evidence="43">
        <text>1-hexadecanoyl-2-(9Z)-octadecenoyl-3-octadecanoyl-sn-glycerol + H2O = 1-hexadecanoyl-3-octadecanoyl-sn-glycerol + (9Z)-octadecenoate + H(+)</text>
        <dbReference type="Rhea" id="RHEA:41103"/>
        <dbReference type="ChEBI" id="CHEBI:15377"/>
        <dbReference type="ChEBI" id="CHEBI:15378"/>
        <dbReference type="ChEBI" id="CHEBI:30823"/>
        <dbReference type="ChEBI" id="CHEBI:77623"/>
        <dbReference type="ChEBI" id="CHEBI:77624"/>
    </reaction>
    <physiologicalReaction direction="left-to-right" evidence="43">
        <dbReference type="Rhea" id="RHEA:41104"/>
    </physiologicalReaction>
</comment>
<dbReference type="EC" id="3.1.1.5" evidence="3"/>
<evidence type="ECO:0000256" key="36">
    <source>
        <dbReference type="ARBA" id="ARBA00048386"/>
    </source>
</evidence>
<comment type="catalytic activity">
    <reaction evidence="41">
        <text>1,3-dihexadecanoyl-2-(9Z-octadecenoyl)glycerol + H2O = 1,3-dihexadecanoylglycerol + (9Z)-octadecenoate + H(+)</text>
        <dbReference type="Rhea" id="RHEA:40983"/>
        <dbReference type="ChEBI" id="CHEBI:15377"/>
        <dbReference type="ChEBI" id="CHEBI:15378"/>
        <dbReference type="ChEBI" id="CHEBI:30823"/>
        <dbReference type="ChEBI" id="CHEBI:75688"/>
        <dbReference type="ChEBI" id="CHEBI:77619"/>
    </reaction>
    <physiologicalReaction direction="left-to-right" evidence="41">
        <dbReference type="Rhea" id="RHEA:40984"/>
    </physiologicalReaction>
</comment>
<dbReference type="InterPro" id="IPR038885">
    <property type="entry name" value="PLB1"/>
</dbReference>
<comment type="catalytic activity">
    <reaction evidence="25">
        <text>1-hexadecanoyl-2-(9Z)-octadecenoyl-3-octadecanoyl-sn-glycerol + H2O = 2-(9Z-octadecenoyl)-3-octadecanoyl-sn-glycerol + hexadecanoate + H(+)</text>
        <dbReference type="Rhea" id="RHEA:41107"/>
        <dbReference type="ChEBI" id="CHEBI:7896"/>
        <dbReference type="ChEBI" id="CHEBI:15377"/>
        <dbReference type="ChEBI" id="CHEBI:15378"/>
        <dbReference type="ChEBI" id="CHEBI:75558"/>
        <dbReference type="ChEBI" id="CHEBI:77623"/>
    </reaction>
    <physiologicalReaction direction="left-to-right" evidence="25">
        <dbReference type="Rhea" id="RHEA:41108"/>
    </physiologicalReaction>
</comment>
<evidence type="ECO:0000256" key="27">
    <source>
        <dbReference type="ARBA" id="ARBA00047438"/>
    </source>
</evidence>
<comment type="catalytic activity">
    <reaction evidence="38">
        <text>1-hexadecanoyl-2-(9Z-octadecenoyl)-sn-glycero-3-phosphoethanolamine + H2O = 1-hexadecanoyl-sn-glycero-3-phosphoethanolamine + (9Z)-octadecenoate + H(+)</text>
        <dbReference type="Rhea" id="RHEA:40911"/>
        <dbReference type="ChEBI" id="CHEBI:15377"/>
        <dbReference type="ChEBI" id="CHEBI:15378"/>
        <dbReference type="ChEBI" id="CHEBI:30823"/>
        <dbReference type="ChEBI" id="CHEBI:73004"/>
        <dbReference type="ChEBI" id="CHEBI:73007"/>
    </reaction>
    <physiologicalReaction direction="left-to-right" evidence="38">
        <dbReference type="Rhea" id="RHEA:40912"/>
    </physiologicalReaction>
</comment>
<comment type="catalytic activity">
    <reaction evidence="40">
        <text>1-hexadecanoyl-2-(9Z-octadecenoyl)-sn-glycero-3-phosphocholine + H2O = 1-hexadecanoyl-sn-glycero-3-phosphocholine + (9Z)-octadecenoate + H(+)</text>
        <dbReference type="Rhea" id="RHEA:38779"/>
        <dbReference type="ChEBI" id="CHEBI:15377"/>
        <dbReference type="ChEBI" id="CHEBI:15378"/>
        <dbReference type="ChEBI" id="CHEBI:30823"/>
        <dbReference type="ChEBI" id="CHEBI:72998"/>
        <dbReference type="ChEBI" id="CHEBI:73001"/>
    </reaction>
    <physiologicalReaction direction="left-to-right" evidence="40">
        <dbReference type="Rhea" id="RHEA:38780"/>
    </physiologicalReaction>
</comment>
<dbReference type="GO" id="GO:0016324">
    <property type="term" value="C:apical plasma membrane"/>
    <property type="evidence" value="ECO:0007669"/>
    <property type="project" value="UniProtKB-SubCell"/>
</dbReference>
<evidence type="ECO:0000256" key="19">
    <source>
        <dbReference type="ARBA" id="ARBA00023422"/>
    </source>
</evidence>
<evidence type="ECO:0000313" key="48">
    <source>
        <dbReference type="EMBL" id="RXM28769.1"/>
    </source>
</evidence>
<evidence type="ECO:0000256" key="34">
    <source>
        <dbReference type="ARBA" id="ARBA00048362"/>
    </source>
</evidence>
<evidence type="ECO:0000256" key="3">
    <source>
        <dbReference type="ARBA" id="ARBA00013274"/>
    </source>
</evidence>
<evidence type="ECO:0000256" key="9">
    <source>
        <dbReference type="ARBA" id="ARBA00022729"/>
    </source>
</evidence>
<evidence type="ECO:0000256" key="47">
    <source>
        <dbReference type="SAM" id="Phobius"/>
    </source>
</evidence>
<dbReference type="EC" id="3.1.1.4" evidence="4"/>
<comment type="catalytic activity">
    <reaction evidence="17">
        <text>a triacylglycerol + H2O = a diacylglycerol + a fatty acid + H(+)</text>
        <dbReference type="Rhea" id="RHEA:12044"/>
        <dbReference type="ChEBI" id="CHEBI:15377"/>
        <dbReference type="ChEBI" id="CHEBI:15378"/>
        <dbReference type="ChEBI" id="CHEBI:17855"/>
        <dbReference type="ChEBI" id="CHEBI:18035"/>
        <dbReference type="ChEBI" id="CHEBI:28868"/>
        <dbReference type="EC" id="3.1.1.3"/>
    </reaction>
    <physiologicalReaction direction="left-to-right" evidence="17">
        <dbReference type="Rhea" id="RHEA:12045"/>
    </physiologicalReaction>
</comment>
<evidence type="ECO:0000256" key="18">
    <source>
        <dbReference type="ARBA" id="ARBA00023408"/>
    </source>
</evidence>
<evidence type="ECO:0000256" key="24">
    <source>
        <dbReference type="ARBA" id="ARBA00045916"/>
    </source>
</evidence>
<dbReference type="GO" id="GO:0004806">
    <property type="term" value="F:triacylglycerol lipase activity"/>
    <property type="evidence" value="ECO:0007669"/>
    <property type="project" value="UniProtKB-EC"/>
</dbReference>
<evidence type="ECO:0000256" key="4">
    <source>
        <dbReference type="ARBA" id="ARBA00013278"/>
    </source>
</evidence>
<sequence>METELQSQLNQGSSMVLVGGHPVYQSFEEEQRDELRLLVLLSFQIEKPLGFPCSPGTPSLSSPGSVFFYKAAAVTGLLRCVVQQVTFPGNVPTENSLPQQAQQLTDSLRNSMEIDFERDWKFITVFVDLEELCNFCDSEEKPSLEKAVKRVKGALEILYRQGALQQHLVDSGSYSDREDFTVVLHPTPDMSPQAGSVSDSTVLDRMSRVSRIALELWGSMETGSQLSCSDRQPSTSIPTSVHSLRPADIKVIGAVGDSLTAGNGIGSSPNNLLDIITEYRGLSWSVGGDGSLNTVTTLPNILRQFNTSLEGFSLRTGKVDSSNAFLNQAVPGATSVPQRIDFQNDWKVVTLFIGGNDLCHSCEDKVPRVFVNLVETFHIIPLRKLHQDTSLKCPRFLVNMICGCVTKPHDDSMELKTLSDLNRDYQRVTRELVDSGRYDTQDNFTVVLQPFFREVQIPLLPDGRADRSYFAPDCFHLSQKAQSQIARTLWNNMDDPFLRTYRNSKYSYPGPLPTQAPIKNFGSDLSCTDRAPSENIPTSDCDALLSLVFLSDIPEQANRLVQALRDSQVPRVFVNLVEILQIEGLRRIKSDTLGCTLLQTNLCPCSLVPGEDSMELSEFKRINREYQEETERLVSSGRYDGREDFTVVVQPFFRNSIIPLATDGKPDLDFFSVDCFHFKERGQAEMSIELWHNMLEPVGQKHTFNNFTHDRSKLKCPSQERPYFFTRMNSFPDANPTAVSTTPPSIGTDRSVDTVPQWVAMVTAGAGLLAGAVLAGLFVSWRVRASLKQKEKALEMKQNAF</sequence>
<evidence type="ECO:0000256" key="43">
    <source>
        <dbReference type="ARBA" id="ARBA00048939"/>
    </source>
</evidence>
<evidence type="ECO:0000256" key="29">
    <source>
        <dbReference type="ARBA" id="ARBA00048011"/>
    </source>
</evidence>
<evidence type="ECO:0000256" key="13">
    <source>
        <dbReference type="ARBA" id="ARBA00023098"/>
    </source>
</evidence>
<dbReference type="Pfam" id="PF00657">
    <property type="entry name" value="Lipase_GDSL"/>
    <property type="match status" value="2"/>
</dbReference>
<evidence type="ECO:0000256" key="22">
    <source>
        <dbReference type="ARBA" id="ARBA00031485"/>
    </source>
</evidence>
<comment type="catalytic activity">
    <reaction evidence="46">
        <text>2-(9Z-octadecenoyl)-glycerol + H2O = glycerol + (9Z)-octadecenoate + H(+)</text>
        <dbReference type="Rhea" id="RHEA:38491"/>
        <dbReference type="ChEBI" id="CHEBI:15377"/>
        <dbReference type="ChEBI" id="CHEBI:15378"/>
        <dbReference type="ChEBI" id="CHEBI:17754"/>
        <dbReference type="ChEBI" id="CHEBI:30823"/>
        <dbReference type="ChEBI" id="CHEBI:73990"/>
    </reaction>
    <physiologicalReaction direction="left-to-right" evidence="46">
        <dbReference type="Rhea" id="RHEA:38492"/>
    </physiologicalReaction>
</comment>
<keyword evidence="11" id="KW-0378">Hydrolase</keyword>
<evidence type="ECO:0000256" key="16">
    <source>
        <dbReference type="ARBA" id="ARBA00023264"/>
    </source>
</evidence>
<dbReference type="FunFam" id="3.40.50.1110:FF:000005">
    <property type="entry name" value="Phospholipase B1"/>
    <property type="match status" value="1"/>
</dbReference>
<comment type="catalytic activity">
    <reaction evidence="19">
        <text>a 1,2-diacyl-sn-glycero-3-phosphocholine + H2O = a 1-acyl-sn-glycero-3-phosphocholine + a fatty acid + H(+)</text>
        <dbReference type="Rhea" id="RHEA:15801"/>
        <dbReference type="ChEBI" id="CHEBI:15377"/>
        <dbReference type="ChEBI" id="CHEBI:15378"/>
        <dbReference type="ChEBI" id="CHEBI:28868"/>
        <dbReference type="ChEBI" id="CHEBI:57643"/>
        <dbReference type="ChEBI" id="CHEBI:58168"/>
        <dbReference type="EC" id="3.1.1.4"/>
    </reaction>
    <physiologicalReaction direction="left-to-right" evidence="19">
        <dbReference type="Rhea" id="RHEA:15802"/>
    </physiologicalReaction>
</comment>
<dbReference type="GO" id="GO:0006644">
    <property type="term" value="P:phospholipid metabolic process"/>
    <property type="evidence" value="ECO:0007669"/>
    <property type="project" value="TreeGrafter"/>
</dbReference>
<evidence type="ECO:0000256" key="1">
    <source>
        <dbReference type="ARBA" id="ARBA00004247"/>
    </source>
</evidence>
<evidence type="ECO:0000256" key="6">
    <source>
        <dbReference type="ARBA" id="ARBA00015133"/>
    </source>
</evidence>
<evidence type="ECO:0000256" key="10">
    <source>
        <dbReference type="ARBA" id="ARBA00022737"/>
    </source>
</evidence>
<evidence type="ECO:0000256" key="14">
    <source>
        <dbReference type="ARBA" id="ARBA00023136"/>
    </source>
</evidence>
<dbReference type="InterPro" id="IPR001087">
    <property type="entry name" value="GDSL"/>
</dbReference>
<comment type="catalytic activity">
    <reaction evidence="27">
        <text>1-(9Z-octadecenoyl)-glycerol + H2O = glycerol + (9Z)-octadecenoate + H(+)</text>
        <dbReference type="Rhea" id="RHEA:38487"/>
        <dbReference type="ChEBI" id="CHEBI:15377"/>
        <dbReference type="ChEBI" id="CHEBI:15378"/>
        <dbReference type="ChEBI" id="CHEBI:17754"/>
        <dbReference type="ChEBI" id="CHEBI:30823"/>
        <dbReference type="ChEBI" id="CHEBI:75342"/>
    </reaction>
    <physiologicalReaction direction="left-to-right" evidence="27">
        <dbReference type="Rhea" id="RHEA:38488"/>
    </physiologicalReaction>
</comment>
<protein>
    <recommendedName>
        <fullName evidence="6">Phospholipase B1, membrane-associated</fullName>
        <ecNumber evidence="5">3.1.1.3</ecNumber>
        <ecNumber evidence="4">3.1.1.4</ecNumber>
        <ecNumber evidence="3">3.1.1.5</ecNumber>
    </recommendedName>
    <alternativeName>
        <fullName evidence="20">Lysophospholipase</fullName>
    </alternativeName>
    <alternativeName>
        <fullName evidence="21">Phospholipase A2</fullName>
    </alternativeName>
    <alternativeName>
        <fullName evidence="23">Phospholipase B/lipase</fullName>
    </alternativeName>
    <alternativeName>
        <fullName evidence="22">Triacylglycerol lipase</fullName>
    </alternativeName>
</protein>
<comment type="catalytic activity">
    <reaction evidence="29">
        <text>2,3-di-(9Z)-octadecenoyl-sn-glycerol + H2O = 3-(9Z-octadecenoyl)-sn-glycerol + (9Z)-octadecenoate + H(+)</text>
        <dbReference type="Rhea" id="RHEA:42604"/>
        <dbReference type="ChEBI" id="CHEBI:15377"/>
        <dbReference type="ChEBI" id="CHEBI:15378"/>
        <dbReference type="ChEBI" id="CHEBI:30823"/>
        <dbReference type="ChEBI" id="CHEBI:75824"/>
        <dbReference type="ChEBI" id="CHEBI:75938"/>
    </reaction>
    <physiologicalReaction direction="left-to-right" evidence="29">
        <dbReference type="Rhea" id="RHEA:42605"/>
    </physiologicalReaction>
</comment>
<dbReference type="PROSITE" id="PS01098">
    <property type="entry name" value="LIPASE_GDSL_SER"/>
    <property type="match status" value="1"/>
</dbReference>
<evidence type="ECO:0000256" key="30">
    <source>
        <dbReference type="ARBA" id="ARBA00048015"/>
    </source>
</evidence>
<evidence type="ECO:0000256" key="20">
    <source>
        <dbReference type="ARBA" id="ARBA00029723"/>
    </source>
</evidence>
<evidence type="ECO:0000313" key="49">
    <source>
        <dbReference type="Proteomes" id="UP000289886"/>
    </source>
</evidence>
<evidence type="ECO:0000256" key="23">
    <source>
        <dbReference type="ARBA" id="ARBA00033022"/>
    </source>
</evidence>
<dbReference type="SUPFAM" id="SSF52266">
    <property type="entry name" value="SGNH hydrolase"/>
    <property type="match status" value="1"/>
</dbReference>
<evidence type="ECO:0000256" key="46">
    <source>
        <dbReference type="ARBA" id="ARBA00049461"/>
    </source>
</evidence>
<comment type="catalytic activity">
    <reaction evidence="32">
        <text>1,2-di-(9Z-octadecenoyl)-sn-glycero-3-phosphocholine + H2O = 1-(9Z-octadecenoyl)-sn-glycero-3-phosphocholine + (9Z)-octadecenoate + H(+)</text>
        <dbReference type="Rhea" id="RHEA:40923"/>
        <dbReference type="ChEBI" id="CHEBI:15377"/>
        <dbReference type="ChEBI" id="CHEBI:15378"/>
        <dbReference type="ChEBI" id="CHEBI:28610"/>
        <dbReference type="ChEBI" id="CHEBI:30823"/>
        <dbReference type="ChEBI" id="CHEBI:74669"/>
    </reaction>
    <physiologicalReaction direction="left-to-right" evidence="32">
        <dbReference type="Rhea" id="RHEA:40924"/>
    </physiologicalReaction>
</comment>
<comment type="catalytic activity">
    <reaction evidence="39">
        <text>1-hexadecanoyl-sn-glycero-3-phosphocholine + H2O = sn-glycerol 3-phosphocholine + hexadecanoate + H(+)</text>
        <dbReference type="Rhea" id="RHEA:40435"/>
        <dbReference type="ChEBI" id="CHEBI:7896"/>
        <dbReference type="ChEBI" id="CHEBI:15377"/>
        <dbReference type="ChEBI" id="CHEBI:15378"/>
        <dbReference type="ChEBI" id="CHEBI:16870"/>
        <dbReference type="ChEBI" id="CHEBI:72998"/>
    </reaction>
    <physiologicalReaction direction="left-to-right" evidence="39">
        <dbReference type="Rhea" id="RHEA:40436"/>
    </physiologicalReaction>
</comment>
<keyword evidence="16" id="KW-1208">Phospholipid metabolism</keyword>
<comment type="catalytic activity">
    <reaction evidence="34">
        <text>1-hexadecanoyl-2-(9Z,12Z-octadecadienoyl)-sn-glycero-3-phosphocholine + H2O = 2-(9Z,12Z-octadecadienoyl)-sn-glycero-3-phosphocholine + hexadecanoate + H(+)</text>
        <dbReference type="Rhea" id="RHEA:40971"/>
        <dbReference type="ChEBI" id="CHEBI:7896"/>
        <dbReference type="ChEBI" id="CHEBI:15377"/>
        <dbReference type="ChEBI" id="CHEBI:15378"/>
        <dbReference type="ChEBI" id="CHEBI:73002"/>
        <dbReference type="ChEBI" id="CHEBI:76084"/>
    </reaction>
    <physiologicalReaction direction="left-to-right" evidence="34">
        <dbReference type="Rhea" id="RHEA:40972"/>
    </physiologicalReaction>
</comment>
<keyword evidence="49" id="KW-1185">Reference proteome</keyword>
<evidence type="ECO:0000256" key="44">
    <source>
        <dbReference type="ARBA" id="ARBA00049363"/>
    </source>
</evidence>
<evidence type="ECO:0000256" key="42">
    <source>
        <dbReference type="ARBA" id="ARBA00048872"/>
    </source>
</evidence>
<comment type="catalytic activity">
    <reaction evidence="28">
        <text>1-hexadecanoyl-2-(9Z)-octadecenoyl-3-octadecanoyl-sn-glycerol + H2O = 1-hexadecanoyl-2-(9Z-octadecenoyl)-sn-glycerol + octadecanoate + H(+)</text>
        <dbReference type="Rhea" id="RHEA:41111"/>
        <dbReference type="ChEBI" id="CHEBI:15377"/>
        <dbReference type="ChEBI" id="CHEBI:15378"/>
        <dbReference type="ChEBI" id="CHEBI:25629"/>
        <dbReference type="ChEBI" id="CHEBI:75466"/>
        <dbReference type="ChEBI" id="CHEBI:77623"/>
    </reaction>
    <physiologicalReaction direction="left-to-right" evidence="28">
        <dbReference type="Rhea" id="RHEA:41112"/>
    </physiologicalReaction>
</comment>
<comment type="catalytic activity">
    <reaction evidence="36">
        <text>1,2,3-tri-(9Z-octadecenoyl)-glycerol + H2O = di-(9Z)-octadecenoylglycerol + (9Z)-octadecenoate + H(+)</text>
        <dbReference type="Rhea" id="RHEA:38575"/>
        <dbReference type="ChEBI" id="CHEBI:15377"/>
        <dbReference type="ChEBI" id="CHEBI:15378"/>
        <dbReference type="ChEBI" id="CHEBI:30823"/>
        <dbReference type="ChEBI" id="CHEBI:53753"/>
        <dbReference type="ChEBI" id="CHEBI:75945"/>
    </reaction>
    <physiologicalReaction direction="left-to-right" evidence="36">
        <dbReference type="Rhea" id="RHEA:38576"/>
    </physiologicalReaction>
</comment>
<dbReference type="Gene3D" id="3.40.50.1110">
    <property type="entry name" value="SGNH hydrolase"/>
    <property type="match status" value="1"/>
</dbReference>
<evidence type="ECO:0000256" key="31">
    <source>
        <dbReference type="ARBA" id="ARBA00048049"/>
    </source>
</evidence>
<evidence type="ECO:0000256" key="15">
    <source>
        <dbReference type="ARBA" id="ARBA00023180"/>
    </source>
</evidence>
<keyword evidence="12 47" id="KW-1133">Transmembrane helix</keyword>
<dbReference type="AlphaFoldDB" id="A0A444U0X7"/>